<dbReference type="Gene3D" id="2.40.160.60">
    <property type="entry name" value="Outer membrane protein transport protein (OMPP1/FadL/TodX)"/>
    <property type="match status" value="1"/>
</dbReference>
<keyword evidence="10" id="KW-1185">Reference proteome</keyword>
<evidence type="ECO:0000256" key="8">
    <source>
        <dbReference type="SAM" id="SignalP"/>
    </source>
</evidence>
<accession>A0A078KZV3</accession>
<gene>
    <name evidence="9" type="ORF">BN59_02842</name>
</gene>
<dbReference type="GO" id="GO:0015483">
    <property type="term" value="F:long-chain fatty acid transporting porin activity"/>
    <property type="evidence" value="ECO:0007669"/>
    <property type="project" value="TreeGrafter"/>
</dbReference>
<dbReference type="Pfam" id="PF03349">
    <property type="entry name" value="Toluene_X"/>
    <property type="match status" value="1"/>
</dbReference>
<keyword evidence="4" id="KW-0812">Transmembrane</keyword>
<name>A0A078KZV3_9GAMM</name>
<dbReference type="PANTHER" id="PTHR35093">
    <property type="entry name" value="OUTER MEMBRANE PROTEIN NMB0088-RELATED"/>
    <property type="match status" value="1"/>
</dbReference>
<evidence type="ECO:0000256" key="6">
    <source>
        <dbReference type="ARBA" id="ARBA00023136"/>
    </source>
</evidence>
<dbReference type="GO" id="GO:0009279">
    <property type="term" value="C:cell outer membrane"/>
    <property type="evidence" value="ECO:0007669"/>
    <property type="project" value="UniProtKB-SubCell"/>
</dbReference>
<keyword evidence="3" id="KW-1134">Transmembrane beta strand</keyword>
<evidence type="ECO:0000256" key="2">
    <source>
        <dbReference type="ARBA" id="ARBA00008163"/>
    </source>
</evidence>
<evidence type="ECO:0000313" key="9">
    <source>
        <dbReference type="EMBL" id="CDZ78532.1"/>
    </source>
</evidence>
<comment type="subcellular location">
    <subcellularLocation>
        <location evidence="1">Cell outer membrane</location>
        <topology evidence="1">Multi-pass membrane protein</topology>
    </subcellularLocation>
</comment>
<dbReference type="Proteomes" id="UP000044071">
    <property type="component" value="Unassembled WGS sequence"/>
</dbReference>
<organism evidence="9 10">
    <name type="scientific">Legionella massiliensis</name>
    <dbReference type="NCBI Taxonomy" id="1034943"/>
    <lineage>
        <taxon>Bacteria</taxon>
        <taxon>Pseudomonadati</taxon>
        <taxon>Pseudomonadota</taxon>
        <taxon>Gammaproteobacteria</taxon>
        <taxon>Legionellales</taxon>
        <taxon>Legionellaceae</taxon>
        <taxon>Legionella</taxon>
    </lineage>
</organism>
<dbReference type="PANTHER" id="PTHR35093:SF8">
    <property type="entry name" value="OUTER MEMBRANE PROTEIN NMB0088-RELATED"/>
    <property type="match status" value="1"/>
</dbReference>
<dbReference type="STRING" id="1034943.BN59_02842"/>
<evidence type="ECO:0000256" key="1">
    <source>
        <dbReference type="ARBA" id="ARBA00004571"/>
    </source>
</evidence>
<feature type="signal peptide" evidence="8">
    <location>
        <begin position="1"/>
        <end position="23"/>
    </location>
</feature>
<dbReference type="OrthoDB" id="19849at2"/>
<sequence length="469" mass="50328">MQKPIRTIVSMAVVMMASTVANAGSFSLYTESSAAEIGNYAAGAAAEAANASTGWYNPAGLSLIHSKQGVFGIVGVAPSAKLRGFSTFSTVGVPSYTQSFNDLSGGKMGYVPSAHLALPVGENTTLGLSLVSPFGLSTQWSRIGPVRYEATTSNFITSNISPEIGSRINEHFAVGAGIDLQYARVRFNRVVGSPAQMMALGAPPRTLDSLSYNKGHSFGVGFHAGAMALFDENHTRIGVNYQSQVRHSFHGYSRLQGRLAALPPVATPSSILRADPNAIFWSYDLASNNINLPEVATLSGYRDLNDRLALLGSVVFTGWKSLKTIELDRVGAYAPNVGQVVVNSSSTQDYRNAWRFALGANYHVNEKLMMRIGGGYDQTPTRNKYRDVRIPDSDRWAASVGAHYQVQPSIGVDIGYTHLFSVGEAKINRTDVAGSTSEYFVHAKIKAHADLVGLQAVWTLDQPAPVPTK</sequence>
<evidence type="ECO:0000256" key="4">
    <source>
        <dbReference type="ARBA" id="ARBA00022692"/>
    </source>
</evidence>
<keyword evidence="6" id="KW-0472">Membrane</keyword>
<evidence type="ECO:0000256" key="5">
    <source>
        <dbReference type="ARBA" id="ARBA00022729"/>
    </source>
</evidence>
<evidence type="ECO:0000313" key="10">
    <source>
        <dbReference type="Proteomes" id="UP000044071"/>
    </source>
</evidence>
<reference evidence="9 10" key="1">
    <citation type="submission" date="2014-06" db="EMBL/GenBank/DDBJ databases">
        <authorList>
            <person name="Urmite Genomes Urmite Genomes"/>
        </authorList>
    </citation>
    <scope>NUCLEOTIDE SEQUENCE [LARGE SCALE GENOMIC DNA]</scope>
</reference>
<keyword evidence="5 8" id="KW-0732">Signal</keyword>
<dbReference type="eggNOG" id="COG2067">
    <property type="taxonomic scope" value="Bacteria"/>
</dbReference>
<evidence type="ECO:0000256" key="3">
    <source>
        <dbReference type="ARBA" id="ARBA00022452"/>
    </source>
</evidence>
<dbReference type="AlphaFoldDB" id="A0A078KZV3"/>
<proteinExistence type="inferred from homology"/>
<comment type="similarity">
    <text evidence="2">Belongs to the OmpP1/FadL family.</text>
</comment>
<dbReference type="InterPro" id="IPR005017">
    <property type="entry name" value="OMPP1/FadL/TodX"/>
</dbReference>
<keyword evidence="7" id="KW-0998">Cell outer membrane</keyword>
<evidence type="ECO:0000256" key="7">
    <source>
        <dbReference type="ARBA" id="ARBA00023237"/>
    </source>
</evidence>
<dbReference type="SUPFAM" id="SSF56935">
    <property type="entry name" value="Porins"/>
    <property type="match status" value="1"/>
</dbReference>
<feature type="chain" id="PRO_5009744132" evidence="8">
    <location>
        <begin position="24"/>
        <end position="469"/>
    </location>
</feature>
<protein>
    <submittedName>
        <fullName evidence="9">47 kDa outer membrane protein</fullName>
    </submittedName>
</protein>
<dbReference type="EMBL" id="CCSB01000003">
    <property type="protein sequence ID" value="CDZ78532.1"/>
    <property type="molecule type" value="Genomic_DNA"/>
</dbReference>